<keyword evidence="10" id="KW-1185">Reference proteome</keyword>
<proteinExistence type="inferred from homology"/>
<reference evidence="9 10" key="1">
    <citation type="journal article" date="2021" name="Sci. Rep.">
        <title>The distribution of antibiotic resistance genes in chicken gut microbiota commensals.</title>
        <authorList>
            <person name="Juricova H."/>
            <person name="Matiasovicova J."/>
            <person name="Kubasova T."/>
            <person name="Cejkova D."/>
            <person name="Rychlik I."/>
        </authorList>
    </citation>
    <scope>NUCLEOTIDE SEQUENCE [LARGE SCALE GENOMIC DNA]</scope>
    <source>
        <strain evidence="9 10">An425</strain>
    </source>
</reference>
<dbReference type="RefSeq" id="WP_204716518.1">
    <property type="nucleotide sequence ID" value="NZ_JACJLT010000102.1"/>
</dbReference>
<dbReference type="Gene3D" id="3.40.640.10">
    <property type="entry name" value="Type I PLP-dependent aspartate aminotransferase-like (Major domain)"/>
    <property type="match status" value="1"/>
</dbReference>
<dbReference type="Proteomes" id="UP000728968">
    <property type="component" value="Unassembled WGS sequence"/>
</dbReference>
<evidence type="ECO:0000256" key="5">
    <source>
        <dbReference type="ARBA" id="ARBA00022898"/>
    </source>
</evidence>
<keyword evidence="9" id="KW-0032">Aminotransferase</keyword>
<name>A0ABS2G2Z2_FUSMR</name>
<accession>A0ABS2G2Z2</accession>
<keyword evidence="4" id="KW-0808">Transferase</keyword>
<protein>
    <recommendedName>
        <fullName evidence="3">cysteine desulfurase</fullName>
        <ecNumber evidence="3">2.8.1.7</ecNumber>
    </recommendedName>
</protein>
<dbReference type="InterPro" id="IPR000192">
    <property type="entry name" value="Aminotrans_V_dom"/>
</dbReference>
<dbReference type="PANTHER" id="PTHR43586">
    <property type="entry name" value="CYSTEINE DESULFURASE"/>
    <property type="match status" value="1"/>
</dbReference>
<dbReference type="InterPro" id="IPR015421">
    <property type="entry name" value="PyrdxlP-dep_Trfase_major"/>
</dbReference>
<evidence type="ECO:0000256" key="1">
    <source>
        <dbReference type="ARBA" id="ARBA00001933"/>
    </source>
</evidence>
<dbReference type="Pfam" id="PF00266">
    <property type="entry name" value="Aminotran_5"/>
    <property type="match status" value="1"/>
</dbReference>
<comment type="caution">
    <text evidence="9">The sequence shown here is derived from an EMBL/GenBank/DDBJ whole genome shotgun (WGS) entry which is preliminary data.</text>
</comment>
<evidence type="ECO:0000313" key="9">
    <source>
        <dbReference type="EMBL" id="MBM6875799.1"/>
    </source>
</evidence>
<evidence type="ECO:0000313" key="10">
    <source>
        <dbReference type="Proteomes" id="UP000728968"/>
    </source>
</evidence>
<dbReference type="InterPro" id="IPR015424">
    <property type="entry name" value="PyrdxlP-dep_Trfase"/>
</dbReference>
<organism evidence="9 10">
    <name type="scientific">Fusobacterium mortiferum</name>
    <dbReference type="NCBI Taxonomy" id="850"/>
    <lineage>
        <taxon>Bacteria</taxon>
        <taxon>Fusobacteriati</taxon>
        <taxon>Fusobacteriota</taxon>
        <taxon>Fusobacteriia</taxon>
        <taxon>Fusobacteriales</taxon>
        <taxon>Fusobacteriaceae</taxon>
        <taxon>Fusobacterium</taxon>
    </lineage>
</organism>
<evidence type="ECO:0000256" key="6">
    <source>
        <dbReference type="ARBA" id="ARBA00050776"/>
    </source>
</evidence>
<comment type="similarity">
    <text evidence="2">Belongs to the class-V pyridoxal-phosphate-dependent aminotransferase family. Csd subfamily.</text>
</comment>
<feature type="domain" description="Aminotransferase class V" evidence="8">
    <location>
        <begin position="2"/>
        <end position="366"/>
    </location>
</feature>
<dbReference type="CDD" id="cd06453">
    <property type="entry name" value="SufS_like"/>
    <property type="match status" value="1"/>
</dbReference>
<dbReference type="GO" id="GO:0008483">
    <property type="term" value="F:transaminase activity"/>
    <property type="evidence" value="ECO:0007669"/>
    <property type="project" value="UniProtKB-KW"/>
</dbReference>
<dbReference type="InterPro" id="IPR016454">
    <property type="entry name" value="Cysteine_dSase"/>
</dbReference>
<evidence type="ECO:0000256" key="3">
    <source>
        <dbReference type="ARBA" id="ARBA00012239"/>
    </source>
</evidence>
<evidence type="ECO:0000256" key="7">
    <source>
        <dbReference type="RuleBase" id="RU004504"/>
    </source>
</evidence>
<evidence type="ECO:0000259" key="8">
    <source>
        <dbReference type="Pfam" id="PF00266"/>
    </source>
</evidence>
<comment type="catalytic activity">
    <reaction evidence="6">
        <text>(sulfur carrier)-H + L-cysteine = (sulfur carrier)-SH + L-alanine</text>
        <dbReference type="Rhea" id="RHEA:43892"/>
        <dbReference type="Rhea" id="RHEA-COMP:14737"/>
        <dbReference type="Rhea" id="RHEA-COMP:14739"/>
        <dbReference type="ChEBI" id="CHEBI:29917"/>
        <dbReference type="ChEBI" id="CHEBI:35235"/>
        <dbReference type="ChEBI" id="CHEBI:57972"/>
        <dbReference type="ChEBI" id="CHEBI:64428"/>
        <dbReference type="EC" id="2.8.1.7"/>
    </reaction>
</comment>
<dbReference type="InterPro" id="IPR010970">
    <property type="entry name" value="Cys_dSase_SufS"/>
</dbReference>
<dbReference type="Gene3D" id="3.90.1150.10">
    <property type="entry name" value="Aspartate Aminotransferase, domain 1"/>
    <property type="match status" value="1"/>
</dbReference>
<dbReference type="PIRSF" id="PIRSF005572">
    <property type="entry name" value="NifS"/>
    <property type="match status" value="1"/>
</dbReference>
<evidence type="ECO:0000256" key="2">
    <source>
        <dbReference type="ARBA" id="ARBA00010447"/>
    </source>
</evidence>
<evidence type="ECO:0000256" key="4">
    <source>
        <dbReference type="ARBA" id="ARBA00022679"/>
    </source>
</evidence>
<dbReference type="SUPFAM" id="SSF53383">
    <property type="entry name" value="PLP-dependent transferases"/>
    <property type="match status" value="1"/>
</dbReference>
<keyword evidence="5" id="KW-0663">Pyridoxal phosphate</keyword>
<comment type="cofactor">
    <cofactor evidence="1 7">
        <name>pyridoxal 5'-phosphate</name>
        <dbReference type="ChEBI" id="CHEBI:597326"/>
    </cofactor>
</comment>
<dbReference type="InterPro" id="IPR020578">
    <property type="entry name" value="Aminotrans_V_PyrdxlP_BS"/>
</dbReference>
<dbReference type="PANTHER" id="PTHR43586:SF4">
    <property type="entry name" value="ISOPENICILLIN N EPIMERASE"/>
    <property type="match status" value="1"/>
</dbReference>
<dbReference type="InterPro" id="IPR010969">
    <property type="entry name" value="Cys_dSase-rel_unknwn_funct"/>
</dbReference>
<dbReference type="InterPro" id="IPR015422">
    <property type="entry name" value="PyrdxlP-dep_Trfase_small"/>
</dbReference>
<dbReference type="PROSITE" id="PS00595">
    <property type="entry name" value="AA_TRANSFER_CLASS_5"/>
    <property type="match status" value="1"/>
</dbReference>
<dbReference type="EMBL" id="JACJLT010000102">
    <property type="protein sequence ID" value="MBM6875799.1"/>
    <property type="molecule type" value="Genomic_DNA"/>
</dbReference>
<sequence length="378" mass="41474">MIYFDNAATTLHKPQEVIDAVIKAMTSMGNAGRGNTSASMEASHIIFDTRENLAKLFNIKDSSRIAFTCNSTEALNIAIKGSLTTGDHVITTMLEHNSVLRPLYEMENKGVELSIIQADKLGNISYDEIKSLIKNNTKSIVCTHGSNLTGNLVDIEKIGKICKEHNLLFIVDASQTAGVFPIDVEKMNIDILCFTGHKSLLGPQGTGGIFVKEGIDVTPLKSGGTGILTYSKTQPLIMPTHLEAGTLNGHGIAGLNAGIEFINKIGMKKIREKEENLMWRFYNKVKELPHIKIYGDFSKKERCPIVTLNIDNYDSGDIAEELLNYGVATRAGGHCAPLMHEALGTIEQGAVRFSFGYFNTEEEVDEVIKIIKNIILNI</sequence>
<gene>
    <name evidence="9" type="ORF">H6A04_09080</name>
</gene>
<dbReference type="NCBIfam" id="TIGR01977">
    <property type="entry name" value="am_tr_V_EF2568"/>
    <property type="match status" value="1"/>
</dbReference>
<dbReference type="EC" id="2.8.1.7" evidence="3"/>